<reference evidence="2 3" key="1">
    <citation type="submission" date="2019-02" db="EMBL/GenBank/DDBJ databases">
        <title>Deep-cultivation of Planctomycetes and their phenomic and genomic characterization uncovers novel biology.</title>
        <authorList>
            <person name="Wiegand S."/>
            <person name="Jogler M."/>
            <person name="Boedeker C."/>
            <person name="Pinto D."/>
            <person name="Vollmers J."/>
            <person name="Rivas-Marin E."/>
            <person name="Kohn T."/>
            <person name="Peeters S.H."/>
            <person name="Heuer A."/>
            <person name="Rast P."/>
            <person name="Oberbeckmann S."/>
            <person name="Bunk B."/>
            <person name="Jeske O."/>
            <person name="Meyerdierks A."/>
            <person name="Storesund J.E."/>
            <person name="Kallscheuer N."/>
            <person name="Luecker S."/>
            <person name="Lage O.M."/>
            <person name="Pohl T."/>
            <person name="Merkel B.J."/>
            <person name="Hornburger P."/>
            <person name="Mueller R.-W."/>
            <person name="Bruemmer F."/>
            <person name="Labrenz M."/>
            <person name="Spormann A.M."/>
            <person name="Op Den Camp H."/>
            <person name="Overmann J."/>
            <person name="Amann R."/>
            <person name="Jetten M.S.M."/>
            <person name="Mascher T."/>
            <person name="Medema M.H."/>
            <person name="Devos D.P."/>
            <person name="Kaster A.-K."/>
            <person name="Ovreas L."/>
            <person name="Rohde M."/>
            <person name="Galperin M.Y."/>
            <person name="Jogler C."/>
        </authorList>
    </citation>
    <scope>NUCLEOTIDE SEQUENCE [LARGE SCALE GENOMIC DNA]</scope>
    <source>
        <strain evidence="2 3">Pla52o</strain>
    </source>
</reference>
<dbReference type="EMBL" id="SJPT01000004">
    <property type="protein sequence ID" value="TWU22968.1"/>
    <property type="molecule type" value="Genomic_DNA"/>
</dbReference>
<dbReference type="RefSeq" id="WP_146594777.1">
    <property type="nucleotide sequence ID" value="NZ_SJPT01000004.1"/>
</dbReference>
<feature type="chain" id="PRO_5023039574" evidence="1">
    <location>
        <begin position="23"/>
        <end position="86"/>
    </location>
</feature>
<evidence type="ECO:0000256" key="1">
    <source>
        <dbReference type="SAM" id="SignalP"/>
    </source>
</evidence>
<evidence type="ECO:0000313" key="2">
    <source>
        <dbReference type="EMBL" id="TWU22968.1"/>
    </source>
</evidence>
<keyword evidence="3" id="KW-1185">Reference proteome</keyword>
<name>A0A5C6CFA7_9BACT</name>
<dbReference type="Proteomes" id="UP000316304">
    <property type="component" value="Unassembled WGS sequence"/>
</dbReference>
<evidence type="ECO:0000313" key="3">
    <source>
        <dbReference type="Proteomes" id="UP000316304"/>
    </source>
</evidence>
<gene>
    <name evidence="2" type="ORF">Pla52o_25010</name>
</gene>
<accession>A0A5C6CFA7</accession>
<sequence precursor="true">MINRTLRLAVFLVLLSAVPVYAQERSVLDQHFVFGNFRVLDTTTGPSSIPDDDIDSSGVPDRAEDIVKQMDATHKLFCAVFGYTIH</sequence>
<proteinExistence type="predicted"/>
<protein>
    <submittedName>
        <fullName evidence="2">Uncharacterized protein</fullName>
    </submittedName>
</protein>
<keyword evidence="1" id="KW-0732">Signal</keyword>
<comment type="caution">
    <text evidence="2">The sequence shown here is derived from an EMBL/GenBank/DDBJ whole genome shotgun (WGS) entry which is preliminary data.</text>
</comment>
<feature type="signal peptide" evidence="1">
    <location>
        <begin position="1"/>
        <end position="22"/>
    </location>
</feature>
<organism evidence="2 3">
    <name type="scientific">Novipirellula galeiformis</name>
    <dbReference type="NCBI Taxonomy" id="2528004"/>
    <lineage>
        <taxon>Bacteria</taxon>
        <taxon>Pseudomonadati</taxon>
        <taxon>Planctomycetota</taxon>
        <taxon>Planctomycetia</taxon>
        <taxon>Pirellulales</taxon>
        <taxon>Pirellulaceae</taxon>
        <taxon>Novipirellula</taxon>
    </lineage>
</organism>
<dbReference type="AlphaFoldDB" id="A0A5C6CFA7"/>